<keyword evidence="3" id="KW-1185">Reference proteome</keyword>
<evidence type="ECO:0000259" key="1">
    <source>
        <dbReference type="Pfam" id="PF01370"/>
    </source>
</evidence>
<dbReference type="RefSeq" id="WP_195693676.1">
    <property type="nucleotide sequence ID" value="NZ_CP064760.1"/>
</dbReference>
<protein>
    <submittedName>
        <fullName evidence="2">NAD(P)H-binding protein</fullName>
    </submittedName>
</protein>
<dbReference type="InterPro" id="IPR001509">
    <property type="entry name" value="Epimerase_deHydtase"/>
</dbReference>
<dbReference type="KEGG" id="msf:IT882_06640"/>
<dbReference type="InterPro" id="IPR036291">
    <property type="entry name" value="NAD(P)-bd_dom_sf"/>
</dbReference>
<dbReference type="GO" id="GO:0044877">
    <property type="term" value="F:protein-containing complex binding"/>
    <property type="evidence" value="ECO:0007669"/>
    <property type="project" value="TreeGrafter"/>
</dbReference>
<dbReference type="Proteomes" id="UP000594480">
    <property type="component" value="Chromosome"/>
</dbReference>
<dbReference type="Gene3D" id="3.40.50.720">
    <property type="entry name" value="NAD(P)-binding Rossmann-like Domain"/>
    <property type="match status" value="1"/>
</dbReference>
<name>A0A7S8RIQ1_9MICO</name>
<dbReference type="PANTHER" id="PTHR12126:SF11">
    <property type="entry name" value="NADH DEHYDROGENASE [UBIQUINONE] 1 ALPHA SUBCOMPLEX SUBUNIT 9, MITOCHONDRIAL"/>
    <property type="match status" value="1"/>
</dbReference>
<dbReference type="EMBL" id="CP064760">
    <property type="protein sequence ID" value="QPE05661.1"/>
    <property type="molecule type" value="Genomic_DNA"/>
</dbReference>
<dbReference type="PANTHER" id="PTHR12126">
    <property type="entry name" value="NADH-UBIQUINONE OXIDOREDUCTASE 39 KDA SUBUNIT-RELATED"/>
    <property type="match status" value="1"/>
</dbReference>
<dbReference type="Pfam" id="PF01370">
    <property type="entry name" value="Epimerase"/>
    <property type="match status" value="1"/>
</dbReference>
<dbReference type="InterPro" id="IPR051207">
    <property type="entry name" value="ComplexI_NDUFA9_subunit"/>
</dbReference>
<dbReference type="SUPFAM" id="SSF51735">
    <property type="entry name" value="NAD(P)-binding Rossmann-fold domains"/>
    <property type="match status" value="1"/>
</dbReference>
<evidence type="ECO:0000313" key="3">
    <source>
        <dbReference type="Proteomes" id="UP000594480"/>
    </source>
</evidence>
<gene>
    <name evidence="2" type="ORF">IT882_06640</name>
</gene>
<dbReference type="AlphaFoldDB" id="A0A7S8RIQ1"/>
<proteinExistence type="predicted"/>
<sequence>MRIAVAGGTGTVGHHVVDQATRAGHEVVALARSNGVDLTTGDGLRAAIEGADAIIDVASAQTLSARASRDFFGSVTENLLAAARGADVHHVALSIVGAAAAPHGYYAGKLVQEQRVAASAGHWSILRATQFHEFAAQVLAQAKILGAHLVPRMRSQPVAASEVAAALVQIVESGAHGDEPDLAGPREERMADLSRSYLRRTGSADRVLEVRLPGALGAAMAKGGLLPGSDARLGSQTFAQWLDQYRGTGGADDR</sequence>
<accession>A0A7S8RIQ1</accession>
<evidence type="ECO:0000313" key="2">
    <source>
        <dbReference type="EMBL" id="QPE05661.1"/>
    </source>
</evidence>
<organism evidence="2 3">
    <name type="scientific">Microbacterium schleiferi</name>
    <dbReference type="NCBI Taxonomy" id="69362"/>
    <lineage>
        <taxon>Bacteria</taxon>
        <taxon>Bacillati</taxon>
        <taxon>Actinomycetota</taxon>
        <taxon>Actinomycetes</taxon>
        <taxon>Micrococcales</taxon>
        <taxon>Microbacteriaceae</taxon>
        <taxon>Microbacterium</taxon>
    </lineage>
</organism>
<feature type="domain" description="NAD-dependent epimerase/dehydratase" evidence="1">
    <location>
        <begin position="3"/>
        <end position="89"/>
    </location>
</feature>
<reference evidence="2 3" key="1">
    <citation type="submission" date="2020-11" db="EMBL/GenBank/DDBJ databases">
        <title>Amino acid is mineralized and recycled by bacteria in oceanic microbiome.</title>
        <authorList>
            <person name="Zheng L.Y."/>
        </authorList>
    </citation>
    <scope>NUCLEOTIDE SEQUENCE [LARGE SCALE GENOMIC DNA]</scope>
    <source>
        <strain evidence="2 3">A32-1</strain>
    </source>
</reference>